<sequence>MTASTRILLIDDDRVLQTVLERLLRREGADVLVASTGQEGLSLARRYLPQLVICDWCMAEMDGLEVCRTFKADPELAACFFILLTSRAGIQDRVAGLDAGADDFLIKPVDPGELNARVRSGLRLYESSRLLRVISQDLADQKRRLEDELSQAADWRGPQKLNQSL</sequence>
<dbReference type="RefSeq" id="WP_323357695.1">
    <property type="nucleotide sequence ID" value="NZ_JAYGHY010000064.1"/>
</dbReference>
<dbReference type="Pfam" id="PF00072">
    <property type="entry name" value="Response_reg"/>
    <property type="match status" value="1"/>
</dbReference>
<protein>
    <submittedName>
        <fullName evidence="4">Response regulator</fullName>
    </submittedName>
</protein>
<gene>
    <name evidence="4" type="ORF">VB739_14290</name>
</gene>
<dbReference type="InterPro" id="IPR011006">
    <property type="entry name" value="CheY-like_superfamily"/>
</dbReference>
<keyword evidence="1 2" id="KW-0597">Phosphoprotein</keyword>
<dbReference type="InterPro" id="IPR050595">
    <property type="entry name" value="Bact_response_regulator"/>
</dbReference>
<dbReference type="PROSITE" id="PS50110">
    <property type="entry name" value="RESPONSE_REGULATORY"/>
    <property type="match status" value="1"/>
</dbReference>
<dbReference type="PANTHER" id="PTHR44591">
    <property type="entry name" value="STRESS RESPONSE REGULATOR PROTEIN 1"/>
    <property type="match status" value="1"/>
</dbReference>
<reference evidence="4 5" key="1">
    <citation type="submission" date="2023-12" db="EMBL/GenBank/DDBJ databases">
        <title>Baltic Sea Cyanobacteria.</title>
        <authorList>
            <person name="Delbaje E."/>
            <person name="Fewer D.P."/>
            <person name="Shishido T.K."/>
        </authorList>
    </citation>
    <scope>NUCLEOTIDE SEQUENCE [LARGE SCALE GENOMIC DNA]</scope>
    <source>
        <strain evidence="4 5">UHCC 0281</strain>
    </source>
</reference>
<evidence type="ECO:0000259" key="3">
    <source>
        <dbReference type="PROSITE" id="PS50110"/>
    </source>
</evidence>
<dbReference type="PANTHER" id="PTHR44591:SF3">
    <property type="entry name" value="RESPONSE REGULATORY DOMAIN-CONTAINING PROTEIN"/>
    <property type="match status" value="1"/>
</dbReference>
<dbReference type="EMBL" id="JAYGHY010000064">
    <property type="protein sequence ID" value="MEA5443725.1"/>
    <property type="molecule type" value="Genomic_DNA"/>
</dbReference>
<evidence type="ECO:0000256" key="2">
    <source>
        <dbReference type="PROSITE-ProRule" id="PRU00169"/>
    </source>
</evidence>
<dbReference type="Proteomes" id="UP001302329">
    <property type="component" value="Unassembled WGS sequence"/>
</dbReference>
<accession>A0ABU5SYX6</accession>
<dbReference type="SUPFAM" id="SSF52172">
    <property type="entry name" value="CheY-like"/>
    <property type="match status" value="1"/>
</dbReference>
<dbReference type="CDD" id="cd17574">
    <property type="entry name" value="REC_OmpR"/>
    <property type="match status" value="1"/>
</dbReference>
<evidence type="ECO:0000256" key="1">
    <source>
        <dbReference type="ARBA" id="ARBA00022553"/>
    </source>
</evidence>
<feature type="domain" description="Response regulatory" evidence="3">
    <location>
        <begin position="6"/>
        <end position="122"/>
    </location>
</feature>
<comment type="caution">
    <text evidence="4">The sequence shown here is derived from an EMBL/GenBank/DDBJ whole genome shotgun (WGS) entry which is preliminary data.</text>
</comment>
<keyword evidence="5" id="KW-1185">Reference proteome</keyword>
<evidence type="ECO:0000313" key="4">
    <source>
        <dbReference type="EMBL" id="MEA5443725.1"/>
    </source>
</evidence>
<feature type="modified residue" description="4-aspartylphosphate" evidence="2">
    <location>
        <position position="55"/>
    </location>
</feature>
<dbReference type="InterPro" id="IPR001789">
    <property type="entry name" value="Sig_transdc_resp-reg_receiver"/>
</dbReference>
<organism evidence="4 5">
    <name type="scientific">Cyanobium gracile UHCC 0281</name>
    <dbReference type="NCBI Taxonomy" id="3110309"/>
    <lineage>
        <taxon>Bacteria</taxon>
        <taxon>Bacillati</taxon>
        <taxon>Cyanobacteriota</taxon>
        <taxon>Cyanophyceae</taxon>
        <taxon>Synechococcales</taxon>
        <taxon>Prochlorococcaceae</taxon>
        <taxon>Cyanobium</taxon>
    </lineage>
</organism>
<evidence type="ECO:0000313" key="5">
    <source>
        <dbReference type="Proteomes" id="UP001302329"/>
    </source>
</evidence>
<dbReference type="SMART" id="SM00448">
    <property type="entry name" value="REC"/>
    <property type="match status" value="1"/>
</dbReference>
<dbReference type="Gene3D" id="3.40.50.2300">
    <property type="match status" value="1"/>
</dbReference>
<proteinExistence type="predicted"/>
<name>A0ABU5SYX6_9CYAN</name>